<dbReference type="PANTHER" id="PTHR42041:SF1">
    <property type="entry name" value="DNA ENDONUCLEASE ACTIVATOR CTP1 C-TERMINAL DOMAIN-CONTAINING PROTEIN"/>
    <property type="match status" value="1"/>
</dbReference>
<accession>W9YMF1</accession>
<feature type="compositionally biased region" description="Basic and acidic residues" evidence="2">
    <location>
        <begin position="688"/>
        <end position="697"/>
    </location>
</feature>
<feature type="coiled-coil region" evidence="1">
    <location>
        <begin position="153"/>
        <end position="296"/>
    </location>
</feature>
<feature type="compositionally biased region" description="Low complexity" evidence="2">
    <location>
        <begin position="559"/>
        <end position="572"/>
    </location>
</feature>
<reference evidence="3 4" key="1">
    <citation type="submission" date="2013-03" db="EMBL/GenBank/DDBJ databases">
        <title>The Genome Sequence of Capronia coronata CBS 617.96.</title>
        <authorList>
            <consortium name="The Broad Institute Genomics Platform"/>
            <person name="Cuomo C."/>
            <person name="de Hoog S."/>
            <person name="Gorbushina A."/>
            <person name="Walker B."/>
            <person name="Young S.K."/>
            <person name="Zeng Q."/>
            <person name="Gargeya S."/>
            <person name="Fitzgerald M."/>
            <person name="Haas B."/>
            <person name="Abouelleil A."/>
            <person name="Allen A.W."/>
            <person name="Alvarado L."/>
            <person name="Arachchi H.M."/>
            <person name="Berlin A.M."/>
            <person name="Chapman S.B."/>
            <person name="Gainer-Dewar J."/>
            <person name="Goldberg J."/>
            <person name="Griggs A."/>
            <person name="Gujja S."/>
            <person name="Hansen M."/>
            <person name="Howarth C."/>
            <person name="Imamovic A."/>
            <person name="Ireland A."/>
            <person name="Larimer J."/>
            <person name="McCowan C."/>
            <person name="Murphy C."/>
            <person name="Pearson M."/>
            <person name="Poon T.W."/>
            <person name="Priest M."/>
            <person name="Roberts A."/>
            <person name="Saif S."/>
            <person name="Shea T."/>
            <person name="Sisk P."/>
            <person name="Sykes S."/>
            <person name="Wortman J."/>
            <person name="Nusbaum C."/>
            <person name="Birren B."/>
        </authorList>
    </citation>
    <scope>NUCLEOTIDE SEQUENCE [LARGE SCALE GENOMIC DNA]</scope>
    <source>
        <strain evidence="3 4">CBS 617.96</strain>
    </source>
</reference>
<feature type="compositionally biased region" description="Acidic residues" evidence="2">
    <location>
        <begin position="330"/>
        <end position="343"/>
    </location>
</feature>
<evidence type="ECO:0000256" key="1">
    <source>
        <dbReference type="SAM" id="Coils"/>
    </source>
</evidence>
<dbReference type="AlphaFoldDB" id="W9YMF1"/>
<feature type="region of interest" description="Disordered" evidence="2">
    <location>
        <begin position="855"/>
        <end position="878"/>
    </location>
</feature>
<organism evidence="3 4">
    <name type="scientific">Capronia coronata CBS 617.96</name>
    <dbReference type="NCBI Taxonomy" id="1182541"/>
    <lineage>
        <taxon>Eukaryota</taxon>
        <taxon>Fungi</taxon>
        <taxon>Dikarya</taxon>
        <taxon>Ascomycota</taxon>
        <taxon>Pezizomycotina</taxon>
        <taxon>Eurotiomycetes</taxon>
        <taxon>Chaetothyriomycetidae</taxon>
        <taxon>Chaetothyriales</taxon>
        <taxon>Herpotrichiellaceae</taxon>
        <taxon>Capronia</taxon>
    </lineage>
</organism>
<feature type="region of interest" description="Disordered" evidence="2">
    <location>
        <begin position="441"/>
        <end position="504"/>
    </location>
</feature>
<protein>
    <submittedName>
        <fullName evidence="3">Uncharacterized protein</fullName>
    </submittedName>
</protein>
<feature type="region of interest" description="Disordered" evidence="2">
    <location>
        <begin position="311"/>
        <end position="351"/>
    </location>
</feature>
<evidence type="ECO:0000313" key="4">
    <source>
        <dbReference type="Proteomes" id="UP000019484"/>
    </source>
</evidence>
<comment type="caution">
    <text evidence="3">The sequence shown here is derived from an EMBL/GenBank/DDBJ whole genome shotgun (WGS) entry which is preliminary data.</text>
</comment>
<feature type="region of interest" description="Disordered" evidence="2">
    <location>
        <begin position="1"/>
        <end position="41"/>
    </location>
</feature>
<dbReference type="eggNOG" id="ENOG502RY7V">
    <property type="taxonomic scope" value="Eukaryota"/>
</dbReference>
<feature type="compositionally biased region" description="Polar residues" evidence="2">
    <location>
        <begin position="721"/>
        <end position="749"/>
    </location>
</feature>
<dbReference type="Proteomes" id="UP000019484">
    <property type="component" value="Unassembled WGS sequence"/>
</dbReference>
<name>W9YMF1_9EURO</name>
<evidence type="ECO:0000256" key="2">
    <source>
        <dbReference type="SAM" id="MobiDB-lite"/>
    </source>
</evidence>
<feature type="region of interest" description="Disordered" evidence="2">
    <location>
        <begin position="628"/>
        <end position="777"/>
    </location>
</feature>
<proteinExistence type="predicted"/>
<evidence type="ECO:0000313" key="3">
    <source>
        <dbReference type="EMBL" id="EXJ90396.1"/>
    </source>
</evidence>
<sequence length="915" mass="101291">MESPMIAEDNPIQSNNHDATAVSPNPLRCPPPQYQPSVELNYPLAPPLGQISPERLNQQRIPLSPSLHSYLAENDRPRNRDSMTSDVQTKIALLNSLAANPGAQASPTRAPRGVGGLGLNGNSAGGGGAVLGGNGATTNVNDNSALQQAVMGYEEAQASLASITAELERAREELTSRKKRERLLSQRVEDLLEELQAEKQKRARDQESYSKEIKRCRKEGYRAELAVVESRQDLQEVRAELKRCQAEVQHEKAEKEKSRQESFERAYALAGTVGEVDQLKDRLKAIEQERDAALLEAKTIAMDKPAIVNSREATEPELSQMDGATSWAPWEDDGNETPYDLDEPTQSNKPLRLHAPVFPSFESIRFHLDYFDKKVEGVPVTPQEQIQFLKQELGWARRQHAEDADMIHFMHMQCQFKACPCRLAEKKGERFIHDHAYEASLQQERSSKKRKISMEPAQTAMPARNPAEEPNMHSLDKGDRSAADSPQPETAERQGVELPPDPTPEVLERAREELPLLLEEASEIPLPEAQPMELATRDETPEPTAQLEEITQVLVEPGTSSKPFSFSTSTTSNPALRATTQSPRHTETASETMEQELFDLSPPKHAPPRRPSTAMGILAVDSPIRLVPDSPRSVRASRRDHHNDTQSMTTTTKVALKGSPSRESQHRRAQSRPILPSPSPLVSSVMSHVEDEGRFTKETSASPAPNTLFPVTPLHKHSRSMHNFTHGHQSLQQTQPNNESRSWNQSPPQTIATTTTTIRVPLRGFEDADEPSSPERDGILNTHRYGYEHAHTEVLNVNMDMSTMTIDHSFTNPIRPLQNSSTSILGNIPGTPISREAALAQIRARRDRARSINLKRSTDGNSNGTGNLGKGAMKSPTKPKAMNALVMGGLFARDKENAYGKREISQASAPGRFAG</sequence>
<dbReference type="EMBL" id="AMWN01000003">
    <property type="protein sequence ID" value="EXJ90396.1"/>
    <property type="molecule type" value="Genomic_DNA"/>
</dbReference>
<keyword evidence="1" id="KW-0175">Coiled coil</keyword>
<gene>
    <name evidence="3" type="ORF">A1O1_03497</name>
</gene>
<keyword evidence="4" id="KW-1185">Reference proteome</keyword>
<dbReference type="GeneID" id="19158389"/>
<feature type="region of interest" description="Disordered" evidence="2">
    <location>
        <begin position="557"/>
        <end position="594"/>
    </location>
</feature>
<dbReference type="PANTHER" id="PTHR42041">
    <property type="entry name" value="DNA ENDONUCLEASE ACTIVATOR CTP1 C-TERMINAL DOMAIN-CONTAINING PROTEIN"/>
    <property type="match status" value="1"/>
</dbReference>
<dbReference type="RefSeq" id="XP_007722590.1">
    <property type="nucleotide sequence ID" value="XM_007724400.1"/>
</dbReference>
<feature type="region of interest" description="Disordered" evidence="2">
    <location>
        <begin position="98"/>
        <end position="119"/>
    </location>
</feature>
<dbReference type="HOGENOM" id="CLU_317602_0_0_1"/>
<dbReference type="OrthoDB" id="4495335at2759"/>
<feature type="compositionally biased region" description="Basic and acidic residues" evidence="2">
    <location>
        <begin position="466"/>
        <end position="482"/>
    </location>
</feature>